<proteinExistence type="predicted"/>
<name>A0AAV9XKU1_9PEZI</name>
<protein>
    <recommendedName>
        <fullName evidence="3">DUF1993 domain-containing protein</fullName>
    </recommendedName>
</protein>
<reference evidence="1 2" key="1">
    <citation type="submission" date="2019-10" db="EMBL/GenBank/DDBJ databases">
        <authorList>
            <person name="Palmer J.M."/>
        </authorList>
    </citation>
    <scope>NUCLEOTIDE SEQUENCE [LARGE SCALE GENOMIC DNA]</scope>
    <source>
        <strain evidence="1 2">TWF694</strain>
    </source>
</reference>
<dbReference type="Pfam" id="PF09351">
    <property type="entry name" value="DUF1993"/>
    <property type="match status" value="1"/>
</dbReference>
<dbReference type="InterPro" id="IPR034660">
    <property type="entry name" value="DinB/YfiT-like"/>
</dbReference>
<dbReference type="EMBL" id="JAVHJO010000002">
    <property type="protein sequence ID" value="KAK6542732.1"/>
    <property type="molecule type" value="Genomic_DNA"/>
</dbReference>
<dbReference type="PANTHER" id="PTHR36922">
    <property type="entry name" value="BLL2446 PROTEIN"/>
    <property type="match status" value="1"/>
</dbReference>
<keyword evidence="2" id="KW-1185">Reference proteome</keyword>
<dbReference type="SUPFAM" id="SSF109854">
    <property type="entry name" value="DinB/YfiT-like putative metalloenzymes"/>
    <property type="match status" value="1"/>
</dbReference>
<dbReference type="PANTHER" id="PTHR36922:SF1">
    <property type="entry name" value="DUF1993 DOMAIN-CONTAINING PROTEIN"/>
    <property type="match status" value="1"/>
</dbReference>
<dbReference type="AlphaFoldDB" id="A0AAV9XKU1"/>
<evidence type="ECO:0000313" key="2">
    <source>
        <dbReference type="Proteomes" id="UP001365542"/>
    </source>
</evidence>
<evidence type="ECO:0008006" key="3">
    <source>
        <dbReference type="Google" id="ProtNLM"/>
    </source>
</evidence>
<dbReference type="Gene3D" id="1.20.120.450">
    <property type="entry name" value="dinb family like domain"/>
    <property type="match status" value="1"/>
</dbReference>
<sequence length="168" mass="19148">MSSPLLFEMTIPIFRRAVSNLKGVLKLGEKYATENNIPTSEMVNWKLAEDMKPLSFQIQTVSNTVKMTSVRVTGIELPVMDDNETTLEELYARLDKTLEIIDKVEKDHTADFEGKETAEVVMRDMKFTGKNYVQTFALPNFFFHVVTAYDILRNKGVPVGKLDYMGAR</sequence>
<evidence type="ECO:0000313" key="1">
    <source>
        <dbReference type="EMBL" id="KAK6542732.1"/>
    </source>
</evidence>
<dbReference type="InterPro" id="IPR018531">
    <property type="entry name" value="DUF1993"/>
</dbReference>
<comment type="caution">
    <text evidence="1">The sequence shown here is derived from an EMBL/GenBank/DDBJ whole genome shotgun (WGS) entry which is preliminary data.</text>
</comment>
<gene>
    <name evidence="1" type="ORF">TWF694_006673</name>
</gene>
<dbReference type="Proteomes" id="UP001365542">
    <property type="component" value="Unassembled WGS sequence"/>
</dbReference>
<organism evidence="1 2">
    <name type="scientific">Orbilia ellipsospora</name>
    <dbReference type="NCBI Taxonomy" id="2528407"/>
    <lineage>
        <taxon>Eukaryota</taxon>
        <taxon>Fungi</taxon>
        <taxon>Dikarya</taxon>
        <taxon>Ascomycota</taxon>
        <taxon>Pezizomycotina</taxon>
        <taxon>Orbiliomycetes</taxon>
        <taxon>Orbiliales</taxon>
        <taxon>Orbiliaceae</taxon>
        <taxon>Orbilia</taxon>
    </lineage>
</organism>
<accession>A0AAV9XKU1</accession>